<evidence type="ECO:0000313" key="3">
    <source>
        <dbReference type="Proteomes" id="UP000238982"/>
    </source>
</evidence>
<gene>
    <name evidence="2" type="ORF">C6Q15_21240</name>
</gene>
<reference evidence="2 3" key="1">
    <citation type="submission" date="2018-03" db="EMBL/GenBank/DDBJ databases">
        <authorList>
            <person name="Keele B.F."/>
        </authorList>
    </citation>
    <scope>NUCLEOTIDE SEQUENCE [LARGE SCALE GENOMIC DNA]</scope>
    <source>
        <strain evidence="2 3">AU19729</strain>
    </source>
</reference>
<sequence>MACAIAVDRGRLRRRARTRRARGEATNARRPAGSRREGRCVVSCRIANREPPYRAGAPIRRASTTFALPHERRGETSSGIRRR</sequence>
<feature type="region of interest" description="Disordered" evidence="1">
    <location>
        <begin position="55"/>
        <end position="83"/>
    </location>
</feature>
<protein>
    <submittedName>
        <fullName evidence="2">Uncharacterized protein</fullName>
    </submittedName>
</protein>
<comment type="caution">
    <text evidence="2">The sequence shown here is derived from an EMBL/GenBank/DDBJ whole genome shotgun (WGS) entry which is preliminary data.</text>
</comment>
<feature type="region of interest" description="Disordered" evidence="1">
    <location>
        <begin position="1"/>
        <end position="38"/>
    </location>
</feature>
<proteinExistence type="predicted"/>
<dbReference type="AlphaFoldDB" id="A0A2S9MHQ4"/>
<dbReference type="Proteomes" id="UP000238982">
    <property type="component" value="Unassembled WGS sequence"/>
</dbReference>
<dbReference type="EMBL" id="PVGH01000081">
    <property type="protein sequence ID" value="PRF57960.1"/>
    <property type="molecule type" value="Genomic_DNA"/>
</dbReference>
<evidence type="ECO:0000256" key="1">
    <source>
        <dbReference type="SAM" id="MobiDB-lite"/>
    </source>
</evidence>
<evidence type="ECO:0000313" key="2">
    <source>
        <dbReference type="EMBL" id="PRF57960.1"/>
    </source>
</evidence>
<organism evidence="2 3">
    <name type="scientific">Burkholderia multivorans</name>
    <dbReference type="NCBI Taxonomy" id="87883"/>
    <lineage>
        <taxon>Bacteria</taxon>
        <taxon>Pseudomonadati</taxon>
        <taxon>Pseudomonadota</taxon>
        <taxon>Betaproteobacteria</taxon>
        <taxon>Burkholderiales</taxon>
        <taxon>Burkholderiaceae</taxon>
        <taxon>Burkholderia</taxon>
        <taxon>Burkholderia cepacia complex</taxon>
    </lineage>
</organism>
<name>A0A2S9MHQ4_9BURK</name>
<feature type="compositionally biased region" description="Basic residues" evidence="1">
    <location>
        <begin position="11"/>
        <end position="20"/>
    </location>
</feature>
<accession>A0A2S9MHQ4</accession>